<comment type="subunit">
    <text evidence="7">The RNAP catalytic core consists of 2 alpha, 1 beta, 1 beta' and 1 omega subunit. When a sigma factor is associated with the core the holoenzyme is formed, which can initiate transcription.</text>
</comment>
<dbReference type="SUPFAM" id="SSF51246">
    <property type="entry name" value="Rudiment single hybrid motif"/>
    <property type="match status" value="1"/>
</dbReference>
<dbReference type="SUPFAM" id="SSF64484">
    <property type="entry name" value="beta and beta-prime subunits of DNA dependent RNA-polymerase"/>
    <property type="match status" value="1"/>
</dbReference>
<feature type="binding site" evidence="7">
    <location>
        <position position="1009"/>
    </location>
    <ligand>
        <name>Zn(2+)</name>
        <dbReference type="ChEBI" id="CHEBI:29105"/>
        <label>2</label>
    </ligand>
</feature>
<dbReference type="EMBL" id="RCCJ01000001">
    <property type="protein sequence ID" value="RLJ71626.1"/>
    <property type="molecule type" value="Genomic_DNA"/>
</dbReference>
<keyword evidence="4 7" id="KW-0479">Metal-binding</keyword>
<evidence type="ECO:0000259" key="9">
    <source>
        <dbReference type="SMART" id="SM00663"/>
    </source>
</evidence>
<keyword evidence="5 7" id="KW-0804">Transcription</keyword>
<organism evidence="10 11">
    <name type="scientific">Hydrogenivirga caldilitoris</name>
    <dbReference type="NCBI Taxonomy" id="246264"/>
    <lineage>
        <taxon>Bacteria</taxon>
        <taxon>Pseudomonadati</taxon>
        <taxon>Aquificota</taxon>
        <taxon>Aquificia</taxon>
        <taxon>Aquificales</taxon>
        <taxon>Aquificaceae</taxon>
        <taxon>Hydrogenivirga</taxon>
    </lineage>
</organism>
<evidence type="ECO:0000256" key="1">
    <source>
        <dbReference type="ARBA" id="ARBA00022478"/>
    </source>
</evidence>
<feature type="binding site" evidence="7">
    <location>
        <position position="592"/>
    </location>
    <ligand>
        <name>Mg(2+)</name>
        <dbReference type="ChEBI" id="CHEBI:18420"/>
    </ligand>
</feature>
<dbReference type="GO" id="GO:0000287">
    <property type="term" value="F:magnesium ion binding"/>
    <property type="evidence" value="ECO:0007669"/>
    <property type="project" value="UniProtKB-UniRule"/>
</dbReference>
<comment type="catalytic activity">
    <reaction evidence="6 7 8">
        <text>RNA(n) + a ribonucleoside 5'-triphosphate = RNA(n+1) + diphosphate</text>
        <dbReference type="Rhea" id="RHEA:21248"/>
        <dbReference type="Rhea" id="RHEA-COMP:14527"/>
        <dbReference type="Rhea" id="RHEA-COMP:17342"/>
        <dbReference type="ChEBI" id="CHEBI:33019"/>
        <dbReference type="ChEBI" id="CHEBI:61557"/>
        <dbReference type="ChEBI" id="CHEBI:140395"/>
        <dbReference type="EC" id="2.7.7.6"/>
    </reaction>
</comment>
<gene>
    <name evidence="7" type="primary">rpoC</name>
    <name evidence="10" type="ORF">BCF55_1944</name>
</gene>
<reference evidence="10 11" key="1">
    <citation type="submission" date="2018-10" db="EMBL/GenBank/DDBJ databases">
        <title>Genomic Encyclopedia of Archaeal and Bacterial Type Strains, Phase II (KMG-II): from individual species to whole genera.</title>
        <authorList>
            <person name="Goeker M."/>
        </authorList>
    </citation>
    <scope>NUCLEOTIDE SEQUENCE [LARGE SCALE GENOMIC DNA]</scope>
    <source>
        <strain evidence="10 11">DSM 16510</strain>
    </source>
</reference>
<accession>A0A497XRP5</accession>
<dbReference type="Gene3D" id="2.40.40.20">
    <property type="match status" value="1"/>
</dbReference>
<dbReference type="InterPro" id="IPR012754">
    <property type="entry name" value="DNA-dir_RpoC_beta_prime_bact"/>
</dbReference>
<dbReference type="InterPro" id="IPR006592">
    <property type="entry name" value="RNA_pol_N"/>
</dbReference>
<dbReference type="GO" id="GO:0003899">
    <property type="term" value="F:DNA-directed RNA polymerase activity"/>
    <property type="evidence" value="ECO:0007669"/>
    <property type="project" value="UniProtKB-UniRule"/>
</dbReference>
<protein>
    <recommendedName>
        <fullName evidence="7">DNA-directed RNA polymerase subunit beta'</fullName>
        <shortName evidence="7">RNAP subunit beta'</shortName>
        <ecNumber evidence="7">2.7.7.6</ecNumber>
    </recommendedName>
    <alternativeName>
        <fullName evidence="7">RNA polymerase subunit beta'</fullName>
    </alternativeName>
    <alternativeName>
        <fullName evidence="7">Transcriptase subunit beta'</fullName>
    </alternativeName>
</protein>
<dbReference type="InterPro" id="IPR044893">
    <property type="entry name" value="RNA_pol_Rpb1_clamp_domain"/>
</dbReference>
<comment type="cofactor">
    <cofactor evidence="7">
        <name>Mg(2+)</name>
        <dbReference type="ChEBI" id="CHEBI:18420"/>
    </cofactor>
    <text evidence="7">Binds 1 Mg(2+) ion per subunit.</text>
</comment>
<feature type="binding site" evidence="7">
    <location>
        <position position="67"/>
    </location>
    <ligand>
        <name>Zn(2+)</name>
        <dbReference type="ChEBI" id="CHEBI:29105"/>
        <label>1</label>
    </ligand>
</feature>
<dbReference type="InterPro" id="IPR007066">
    <property type="entry name" value="RNA_pol_Rpb1_3"/>
</dbReference>
<evidence type="ECO:0000256" key="7">
    <source>
        <dbReference type="HAMAP-Rule" id="MF_01322"/>
    </source>
</evidence>
<comment type="caution">
    <text evidence="10">The sequence shown here is derived from an EMBL/GenBank/DDBJ whole genome shotgun (WGS) entry which is preliminary data.</text>
</comment>
<evidence type="ECO:0000256" key="8">
    <source>
        <dbReference type="RuleBase" id="RU004279"/>
    </source>
</evidence>
<feature type="binding site" evidence="7">
    <location>
        <position position="1012"/>
    </location>
    <ligand>
        <name>Zn(2+)</name>
        <dbReference type="ChEBI" id="CHEBI:29105"/>
        <label>2</label>
    </ligand>
</feature>
<dbReference type="Pfam" id="PF05000">
    <property type="entry name" value="RNA_pol_Rpb1_4"/>
    <property type="match status" value="1"/>
</dbReference>
<dbReference type="PANTHER" id="PTHR19376">
    <property type="entry name" value="DNA-DIRECTED RNA POLYMERASE"/>
    <property type="match status" value="1"/>
</dbReference>
<dbReference type="InterPro" id="IPR007080">
    <property type="entry name" value="RNA_pol_Rpb1_1"/>
</dbReference>
<dbReference type="OrthoDB" id="9815296at2"/>
<keyword evidence="7" id="KW-0460">Magnesium</keyword>
<keyword evidence="3 7" id="KW-0548">Nucleotidyltransferase</keyword>
<comment type="function">
    <text evidence="7 8">DNA-dependent RNA polymerase catalyzes the transcription of DNA into RNA using the four ribonucleoside triphosphates as substrates.</text>
</comment>
<dbReference type="GO" id="GO:0006351">
    <property type="term" value="P:DNA-templated transcription"/>
    <property type="evidence" value="ECO:0007669"/>
    <property type="project" value="UniProtKB-UniRule"/>
</dbReference>
<feature type="binding site" evidence="7">
    <location>
        <position position="65"/>
    </location>
    <ligand>
        <name>Zn(2+)</name>
        <dbReference type="ChEBI" id="CHEBI:29105"/>
        <label>1</label>
    </ligand>
</feature>
<dbReference type="InterPro" id="IPR042102">
    <property type="entry name" value="RNA_pol_Rpb1_3_sf"/>
</dbReference>
<dbReference type="Gene3D" id="1.10.274.100">
    <property type="entry name" value="RNA polymerase Rpb1, domain 3"/>
    <property type="match status" value="2"/>
</dbReference>
<evidence type="ECO:0000313" key="10">
    <source>
        <dbReference type="EMBL" id="RLJ71626.1"/>
    </source>
</evidence>
<dbReference type="InterPro" id="IPR000722">
    <property type="entry name" value="RNA_pol_asu"/>
</dbReference>
<proteinExistence type="inferred from homology"/>
<keyword evidence="11" id="KW-1185">Reference proteome</keyword>
<dbReference type="Pfam" id="PF04998">
    <property type="entry name" value="RNA_pol_Rpb1_5"/>
    <property type="match status" value="1"/>
</dbReference>
<dbReference type="InterPro" id="IPR038120">
    <property type="entry name" value="Rpb1_funnel_sf"/>
</dbReference>
<dbReference type="GO" id="GO:0008270">
    <property type="term" value="F:zinc ion binding"/>
    <property type="evidence" value="ECO:0007669"/>
    <property type="project" value="UniProtKB-UniRule"/>
</dbReference>
<dbReference type="Gene3D" id="1.10.40.90">
    <property type="match status" value="1"/>
</dbReference>
<sequence length="1582" mass="179061">MNHQKRRGLFPFEKIKLLLASPEEIRSWSMGEVKRPETLNYRTLKPEKDGLFCAKIFGPIKDYECLCGKYRGKRYEGTVCDRCGVEVTLSYERRKRFGHIELAAPVAHIWFLKSAPSKIGTLLNLTSRDVERVIYFESYLVIEYPTEEEEEAFLKMEDTIPLNDGTTTKWVKLHVVTEHEFEEEYSFTIDEKYEYGMGAEIVKTVLSQLDLHEYYKKLKALIRPYSIGFEDLGKEIETNYKSLYEKLIKTIAQDFDEFGVLFSNLEELGLSLEEAIYSILNEELYLNVETGELSKEDKGDEYLTGKEALRTYYENVRAKKNIPIFERIKEDVRTTVLKDVSEQRVKKYLRILKLVDGFIKSGNNPEWMILEVIPVLPPDLRPLVALDGGRFATSDLNDLYRRLINRNNRLKRLIELDAPEIIIRNEKRMLQEAVDALIDNGKRGRVVTQNGRPLKSLADYLKGKQGRFRQNLLGKRVDYSGRSVIVVGPELQMHQCGLPKIMALELFKPFVYRRLEEKGYATSIRNAKKLVEQRAPEVWECLEEVVKQHPVLLNRAPTLHRPSIQAFEPILVEGKAIRLHPLVCPPFNADFDGDQMAVHVPLGVEAQLESYILMLSTQNILSPAHGKPLTMPSQDMILGTYYMTQDPIPGRKGEGKVFSSREEVLKALSLGKVDIHAGIKVKLDGKLLETTPGRVLFNSIMPEGVPFVNHTLDKKSLSKLITELYIQVGNEETVKFLDRVKELGFTMATKAGISIGVDDLQIPKVKKGVIEKALKTTDEIWNQYVSNIITNKERYNKIIDIWSEATNQISKAMFDEIEKTERIENGKKYPGVFNPIFMMANSGARGNRDQIRQLAGMRGLMAKHSGEFIETPIISNFREGLSVLEYFISTYGARKGLADTALKTAFAGYLTRRLVDVAQDITITEHDCGTLKGIEVEPIVEGGEEKVPLKDRIFGRVLAEDVKDPYTGELIANRNDVIDEKLADRIAKSGIEKVKVRSPLSCEAKRGICALCYGWDLSQRKIVSVGEAVGVIAAQSIGEPGTQLTMRTFHIGGAATAQKIQNVLVVETSGQVRFYNLRLIKNRKGELINISREGAVGVVDKEGRVVERHAVPYGAKILVEENQEVKEGTSVAEWDPFNTYIIAEEEGEVELRDIILDVTVREERDALTGKTATVISFMRPKDAMLHTPRVVIITKDGKELTYDLPVNSILNIPSEKMELEWNPCPTCSEAEDANIQHRYYVVKNLKVKPGDVLARIPKEMAKVRDIVGGLPRVEELFEARKPKNPAVISEIDGYVKIYEDADEVIVYNASTGETRKYSIKKDELILVRHGQFIKKGQSITESITSEIDGQVRMKGSKGFRVIVYNRETGLEKEYLVPKGKHLLVKDGDEVEAGEALTDGTPIPEEMLKVKGIEELQKFLLKEVQMVYKLQGVDISDKHFEIIIKQMLRKRRIIDPGDSRFLVNEEIDREELEEEIQRIKEEGGKLPKVEPVLVGITRASLSTRSWISAASFQETTKVLTEAACEGKTDELYGLKENVIVGNLIPAGTGVDEYSKIGVLEEGQKLLFKEEPESQEEGLKEEGE</sequence>
<feature type="binding site" evidence="7">
    <location>
        <position position="590"/>
    </location>
    <ligand>
        <name>Mg(2+)</name>
        <dbReference type="ChEBI" id="CHEBI:18420"/>
    </ligand>
</feature>
<name>A0A497XRP5_9AQUI</name>
<dbReference type="Pfam" id="PF04997">
    <property type="entry name" value="RNA_pol_Rpb1_1"/>
    <property type="match status" value="1"/>
</dbReference>
<feature type="binding site" evidence="7">
    <location>
        <position position="928"/>
    </location>
    <ligand>
        <name>Zn(2+)</name>
        <dbReference type="ChEBI" id="CHEBI:29105"/>
        <label>2</label>
    </ligand>
</feature>
<dbReference type="RefSeq" id="WP_121013101.1">
    <property type="nucleotide sequence ID" value="NZ_RCCJ01000001.1"/>
</dbReference>
<dbReference type="PANTHER" id="PTHR19376:SF54">
    <property type="entry name" value="DNA-DIRECTED RNA POLYMERASE SUBUNIT BETA"/>
    <property type="match status" value="1"/>
</dbReference>
<feature type="binding site" evidence="7">
    <location>
        <position position="80"/>
    </location>
    <ligand>
        <name>Zn(2+)</name>
        <dbReference type="ChEBI" id="CHEBI:29105"/>
        <label>1</label>
    </ligand>
</feature>
<feature type="domain" description="RNA polymerase N-terminal" evidence="9">
    <location>
        <begin position="366"/>
        <end position="644"/>
    </location>
</feature>
<dbReference type="Gene3D" id="1.10.132.30">
    <property type="match status" value="1"/>
</dbReference>
<dbReference type="InterPro" id="IPR011054">
    <property type="entry name" value="Rudment_hybrid_motif"/>
</dbReference>
<dbReference type="NCBIfam" id="TIGR02386">
    <property type="entry name" value="rpoC_TIGR"/>
    <property type="match status" value="1"/>
</dbReference>
<dbReference type="InterPro" id="IPR007081">
    <property type="entry name" value="RNA_pol_Rpb1_5"/>
</dbReference>
<dbReference type="InterPro" id="IPR045867">
    <property type="entry name" value="DNA-dir_RpoC_beta_prime"/>
</dbReference>
<dbReference type="CDD" id="cd01609">
    <property type="entry name" value="RNAP_beta'_N"/>
    <property type="match status" value="1"/>
</dbReference>
<dbReference type="EC" id="2.7.7.6" evidence="7"/>
<dbReference type="Gene3D" id="4.10.860.120">
    <property type="entry name" value="RNA polymerase II, clamp domain"/>
    <property type="match status" value="1"/>
</dbReference>
<dbReference type="CDD" id="cd02655">
    <property type="entry name" value="RNAP_beta'_C"/>
    <property type="match status" value="1"/>
</dbReference>
<dbReference type="Gene3D" id="1.10.150.390">
    <property type="match status" value="1"/>
</dbReference>
<dbReference type="Gene3D" id="1.10.1790.20">
    <property type="match status" value="2"/>
</dbReference>
<dbReference type="Pfam" id="PF00623">
    <property type="entry name" value="RNA_pol_Rpb1_2"/>
    <property type="match status" value="1"/>
</dbReference>
<feature type="binding site" evidence="7">
    <location>
        <position position="1002"/>
    </location>
    <ligand>
        <name>Zn(2+)</name>
        <dbReference type="ChEBI" id="CHEBI:29105"/>
        <label>2</label>
    </ligand>
</feature>
<dbReference type="Pfam" id="PF04983">
    <property type="entry name" value="RNA_pol_Rpb1_3"/>
    <property type="match status" value="1"/>
</dbReference>
<evidence type="ECO:0000256" key="6">
    <source>
        <dbReference type="ARBA" id="ARBA00048552"/>
    </source>
</evidence>
<keyword evidence="7" id="KW-0862">Zinc</keyword>
<comment type="cofactor">
    <cofactor evidence="7">
        <name>Zn(2+)</name>
        <dbReference type="ChEBI" id="CHEBI:29105"/>
    </cofactor>
    <text evidence="7">Binds 2 Zn(2+) ions per subunit.</text>
</comment>
<dbReference type="Gene3D" id="2.40.50.100">
    <property type="match status" value="4"/>
</dbReference>
<evidence type="ECO:0000313" key="11">
    <source>
        <dbReference type="Proteomes" id="UP000267841"/>
    </source>
</evidence>
<dbReference type="InterPro" id="IPR007083">
    <property type="entry name" value="RNA_pol_Rpb1_4"/>
</dbReference>
<dbReference type="HAMAP" id="MF_01322">
    <property type="entry name" value="RNApol_bact_RpoC"/>
    <property type="match status" value="1"/>
</dbReference>
<evidence type="ECO:0000256" key="5">
    <source>
        <dbReference type="ARBA" id="ARBA00023163"/>
    </source>
</evidence>
<evidence type="ECO:0000256" key="4">
    <source>
        <dbReference type="ARBA" id="ARBA00022723"/>
    </source>
</evidence>
<dbReference type="GO" id="GO:0000428">
    <property type="term" value="C:DNA-directed RNA polymerase complex"/>
    <property type="evidence" value="ECO:0007669"/>
    <property type="project" value="UniProtKB-KW"/>
</dbReference>
<evidence type="ECO:0000256" key="3">
    <source>
        <dbReference type="ARBA" id="ARBA00022695"/>
    </source>
</evidence>
<comment type="similarity">
    <text evidence="7 8">Belongs to the RNA polymerase beta' chain family.</text>
</comment>
<dbReference type="Proteomes" id="UP000267841">
    <property type="component" value="Unassembled WGS sequence"/>
</dbReference>
<feature type="binding site" evidence="7">
    <location>
        <position position="594"/>
    </location>
    <ligand>
        <name>Mg(2+)</name>
        <dbReference type="ChEBI" id="CHEBI:18420"/>
    </ligand>
</feature>
<keyword evidence="2 7" id="KW-0808">Transferase</keyword>
<keyword evidence="1 7" id="KW-0240">DNA-directed RNA polymerase</keyword>
<dbReference type="SMART" id="SM00663">
    <property type="entry name" value="RPOLA_N"/>
    <property type="match status" value="1"/>
</dbReference>
<feature type="binding site" evidence="7">
    <location>
        <position position="83"/>
    </location>
    <ligand>
        <name>Zn(2+)</name>
        <dbReference type="ChEBI" id="CHEBI:29105"/>
        <label>1</label>
    </ligand>
</feature>
<evidence type="ECO:0000256" key="2">
    <source>
        <dbReference type="ARBA" id="ARBA00022679"/>
    </source>
</evidence>
<dbReference type="GO" id="GO:0003677">
    <property type="term" value="F:DNA binding"/>
    <property type="evidence" value="ECO:0007669"/>
    <property type="project" value="UniProtKB-UniRule"/>
</dbReference>